<keyword evidence="1" id="KW-0889">Transcription antitermination</keyword>
<dbReference type="InterPro" id="IPR006645">
    <property type="entry name" value="NGN-like_dom"/>
</dbReference>
<dbReference type="Proteomes" id="UP001595711">
    <property type="component" value="Unassembled WGS sequence"/>
</dbReference>
<dbReference type="Pfam" id="PF02357">
    <property type="entry name" value="NusG"/>
    <property type="match status" value="1"/>
</dbReference>
<evidence type="ECO:0000313" key="6">
    <source>
        <dbReference type="Proteomes" id="UP001595711"/>
    </source>
</evidence>
<keyword evidence="6" id="KW-1185">Reference proteome</keyword>
<dbReference type="SMART" id="SM00738">
    <property type="entry name" value="NGN"/>
    <property type="match status" value="1"/>
</dbReference>
<evidence type="ECO:0000256" key="3">
    <source>
        <dbReference type="ARBA" id="ARBA00023163"/>
    </source>
</evidence>
<dbReference type="InterPro" id="IPR008991">
    <property type="entry name" value="Translation_prot_SH3-like_sf"/>
</dbReference>
<dbReference type="PANTHER" id="PTHR30265:SF7">
    <property type="entry name" value="TRANSCRIPTION ANTITERMINATION PROTEIN RFAH"/>
    <property type="match status" value="1"/>
</dbReference>
<dbReference type="CDD" id="cd09892">
    <property type="entry name" value="NGN_SP_RfaH"/>
    <property type="match status" value="1"/>
</dbReference>
<gene>
    <name evidence="5" type="ORF">ACFOOQ_04685</name>
</gene>
<accession>A0ABV7VBI9</accession>
<dbReference type="RefSeq" id="WP_379722328.1">
    <property type="nucleotide sequence ID" value="NZ_JBHRYJ010000001.1"/>
</dbReference>
<dbReference type="EMBL" id="JBHRYJ010000001">
    <property type="protein sequence ID" value="MFC3674829.1"/>
    <property type="molecule type" value="Genomic_DNA"/>
</dbReference>
<dbReference type="SUPFAM" id="SSF50104">
    <property type="entry name" value="Translation proteins SH3-like domain"/>
    <property type="match status" value="1"/>
</dbReference>
<evidence type="ECO:0000313" key="5">
    <source>
        <dbReference type="EMBL" id="MFC3674829.1"/>
    </source>
</evidence>
<dbReference type="InterPro" id="IPR043425">
    <property type="entry name" value="NusG-like"/>
</dbReference>
<organism evidence="5 6">
    <name type="scientific">Ferrovibrio xuzhouensis</name>
    <dbReference type="NCBI Taxonomy" id="1576914"/>
    <lineage>
        <taxon>Bacteria</taxon>
        <taxon>Pseudomonadati</taxon>
        <taxon>Pseudomonadota</taxon>
        <taxon>Alphaproteobacteria</taxon>
        <taxon>Rhodospirillales</taxon>
        <taxon>Rhodospirillaceae</taxon>
        <taxon>Ferrovibrio</taxon>
    </lineage>
</organism>
<protein>
    <submittedName>
        <fullName evidence="5">Transcription termination/antitermination protein NusG</fullName>
    </submittedName>
</protein>
<dbReference type="PANTHER" id="PTHR30265">
    <property type="entry name" value="RHO-INTERACTING TRANSCRIPTION TERMINATION FACTOR NUSG"/>
    <property type="match status" value="1"/>
</dbReference>
<name>A0ABV7VBI9_9PROT</name>
<dbReference type="SUPFAM" id="SSF82679">
    <property type="entry name" value="N-utilization substance G protein NusG, N-terminal domain"/>
    <property type="match status" value="1"/>
</dbReference>
<sequence>MTTWFAVYTQPHKEVLASQHLRNQGFAVYLPQYQKLCRRAGKAPGIIAAPLFPRYLFAGVDTETQRWRSVNGTRGVIGLVMFGETPIPVPEAVIAEIRSREDETGYIRLNPPGFRRGQALRIVDGPMADTAAIFEEAVDGDRAILLISLLGRMVRTRMPLRQVEAA</sequence>
<evidence type="ECO:0000256" key="1">
    <source>
        <dbReference type="ARBA" id="ARBA00022814"/>
    </source>
</evidence>
<keyword evidence="2" id="KW-0805">Transcription regulation</keyword>
<feature type="domain" description="NusG-like N-terminal" evidence="4">
    <location>
        <begin position="1"/>
        <end position="101"/>
    </location>
</feature>
<evidence type="ECO:0000256" key="2">
    <source>
        <dbReference type="ARBA" id="ARBA00023015"/>
    </source>
</evidence>
<reference evidence="6" key="1">
    <citation type="journal article" date="2019" name="Int. J. Syst. Evol. Microbiol.">
        <title>The Global Catalogue of Microorganisms (GCM) 10K type strain sequencing project: providing services to taxonomists for standard genome sequencing and annotation.</title>
        <authorList>
            <consortium name="The Broad Institute Genomics Platform"/>
            <consortium name="The Broad Institute Genome Sequencing Center for Infectious Disease"/>
            <person name="Wu L."/>
            <person name="Ma J."/>
        </authorList>
    </citation>
    <scope>NUCLEOTIDE SEQUENCE [LARGE SCALE GENOMIC DNA]</scope>
    <source>
        <strain evidence="6">KCTC 42182</strain>
    </source>
</reference>
<evidence type="ECO:0000259" key="4">
    <source>
        <dbReference type="SMART" id="SM00738"/>
    </source>
</evidence>
<dbReference type="InterPro" id="IPR036735">
    <property type="entry name" value="NGN_dom_sf"/>
</dbReference>
<comment type="caution">
    <text evidence="5">The sequence shown here is derived from an EMBL/GenBank/DDBJ whole genome shotgun (WGS) entry which is preliminary data.</text>
</comment>
<dbReference type="Gene3D" id="3.30.70.940">
    <property type="entry name" value="NusG, N-terminal domain"/>
    <property type="match status" value="1"/>
</dbReference>
<proteinExistence type="predicted"/>
<keyword evidence="3" id="KW-0804">Transcription</keyword>